<dbReference type="PANTHER" id="PTHR30411:SF1">
    <property type="entry name" value="CYTOPLASMIC PROTEIN"/>
    <property type="match status" value="1"/>
</dbReference>
<dbReference type="Proteomes" id="UP000612956">
    <property type="component" value="Unassembled WGS sequence"/>
</dbReference>
<comment type="caution">
    <text evidence="2">The sequence shown here is derived from an EMBL/GenBank/DDBJ whole genome shotgun (WGS) entry which is preliminary data.</text>
</comment>
<proteinExistence type="predicted"/>
<feature type="domain" description="YbaK/aminoacyl-tRNA synthetase-associated" evidence="1">
    <location>
        <begin position="32"/>
        <end position="148"/>
    </location>
</feature>
<dbReference type="InterPro" id="IPR036754">
    <property type="entry name" value="YbaK/aa-tRNA-synt-asso_dom_sf"/>
</dbReference>
<evidence type="ECO:0000259" key="1">
    <source>
        <dbReference type="Pfam" id="PF04073"/>
    </source>
</evidence>
<accession>A0A917VBR3</accession>
<dbReference type="CDD" id="cd04333">
    <property type="entry name" value="ProX_deacylase"/>
    <property type="match status" value="1"/>
</dbReference>
<keyword evidence="3" id="KW-1185">Reference proteome</keyword>
<reference evidence="2" key="1">
    <citation type="journal article" date="2014" name="Int. J. Syst. Evol. Microbiol.">
        <title>Complete genome sequence of Corynebacterium casei LMG S-19264T (=DSM 44701T), isolated from a smear-ripened cheese.</title>
        <authorList>
            <consortium name="US DOE Joint Genome Institute (JGI-PGF)"/>
            <person name="Walter F."/>
            <person name="Albersmeier A."/>
            <person name="Kalinowski J."/>
            <person name="Ruckert C."/>
        </authorList>
    </citation>
    <scope>NUCLEOTIDE SEQUENCE</scope>
    <source>
        <strain evidence="2">CGMCC 4.7278</strain>
    </source>
</reference>
<dbReference type="EMBL" id="BMMW01000003">
    <property type="protein sequence ID" value="GGK60505.1"/>
    <property type="molecule type" value="Genomic_DNA"/>
</dbReference>
<organism evidence="2 3">
    <name type="scientific">Nocardia camponoti</name>
    <dbReference type="NCBI Taxonomy" id="1616106"/>
    <lineage>
        <taxon>Bacteria</taxon>
        <taxon>Bacillati</taxon>
        <taxon>Actinomycetota</taxon>
        <taxon>Actinomycetes</taxon>
        <taxon>Mycobacteriales</taxon>
        <taxon>Nocardiaceae</taxon>
        <taxon>Nocardia</taxon>
    </lineage>
</organism>
<dbReference type="RefSeq" id="WP_188830131.1">
    <property type="nucleotide sequence ID" value="NZ_BMMW01000003.1"/>
</dbReference>
<sequence>MRRSSLPPVACRVADTLIARGHHGVIVSPDTPAPTAVDAARAFGAGPTEITRSQVFLLDDDPVLLLVADHHQIDLVRIGERLAGKLTQAPTALVERVTGQPIDGTAPVGHPTNLPTWVDTALAEHPEVWAAGGHPNTVFRTNFRELVRITAGLPLEVD</sequence>
<dbReference type="InterPro" id="IPR007214">
    <property type="entry name" value="YbaK/aa-tRNA-synth-assoc-dom"/>
</dbReference>
<dbReference type="Gene3D" id="3.90.960.10">
    <property type="entry name" value="YbaK/aminoacyl-tRNA synthetase-associated domain"/>
    <property type="match status" value="1"/>
</dbReference>
<protein>
    <recommendedName>
        <fullName evidence="1">YbaK/aminoacyl-tRNA synthetase-associated domain-containing protein</fullName>
    </recommendedName>
</protein>
<evidence type="ECO:0000313" key="3">
    <source>
        <dbReference type="Proteomes" id="UP000612956"/>
    </source>
</evidence>
<name>A0A917VBR3_9NOCA</name>
<evidence type="ECO:0000313" key="2">
    <source>
        <dbReference type="EMBL" id="GGK60505.1"/>
    </source>
</evidence>
<dbReference type="SUPFAM" id="SSF55826">
    <property type="entry name" value="YbaK/ProRS associated domain"/>
    <property type="match status" value="1"/>
</dbReference>
<dbReference type="GO" id="GO:0002161">
    <property type="term" value="F:aminoacyl-tRNA deacylase activity"/>
    <property type="evidence" value="ECO:0007669"/>
    <property type="project" value="InterPro"/>
</dbReference>
<dbReference type="AlphaFoldDB" id="A0A917VBR3"/>
<dbReference type="Pfam" id="PF04073">
    <property type="entry name" value="tRNA_edit"/>
    <property type="match status" value="1"/>
</dbReference>
<reference evidence="2" key="2">
    <citation type="submission" date="2020-09" db="EMBL/GenBank/DDBJ databases">
        <authorList>
            <person name="Sun Q."/>
            <person name="Zhou Y."/>
        </authorList>
    </citation>
    <scope>NUCLEOTIDE SEQUENCE</scope>
    <source>
        <strain evidence="2">CGMCC 4.7278</strain>
    </source>
</reference>
<gene>
    <name evidence="2" type="ORF">GCM10011591_35960</name>
</gene>
<dbReference type="PANTHER" id="PTHR30411">
    <property type="entry name" value="CYTOPLASMIC PROTEIN"/>
    <property type="match status" value="1"/>
</dbReference>